<dbReference type="InterPro" id="IPR051532">
    <property type="entry name" value="Ester_Hydrolysis_Enzymes"/>
</dbReference>
<feature type="domain" description="Fibronectin type-III" evidence="2">
    <location>
        <begin position="348"/>
        <end position="444"/>
    </location>
</feature>
<dbReference type="SUPFAM" id="SSF52266">
    <property type="entry name" value="SGNH hydrolase"/>
    <property type="match status" value="1"/>
</dbReference>
<dbReference type="Gene3D" id="3.40.50.1110">
    <property type="entry name" value="SGNH hydrolase"/>
    <property type="match status" value="1"/>
</dbReference>
<dbReference type="SMART" id="SM00060">
    <property type="entry name" value="FN3"/>
    <property type="match status" value="2"/>
</dbReference>
<evidence type="ECO:0000313" key="4">
    <source>
        <dbReference type="Proteomes" id="UP001583172"/>
    </source>
</evidence>
<dbReference type="InterPro" id="IPR013783">
    <property type="entry name" value="Ig-like_fold"/>
</dbReference>
<dbReference type="Pfam" id="PF00657">
    <property type="entry name" value="Lipase_GDSL"/>
    <property type="match status" value="1"/>
</dbReference>
<keyword evidence="4" id="KW-1185">Reference proteome</keyword>
<dbReference type="CDD" id="cd00063">
    <property type="entry name" value="FN3"/>
    <property type="match status" value="1"/>
</dbReference>
<name>A0ABR3VH67_HUMIN</name>
<dbReference type="InterPro" id="IPR001087">
    <property type="entry name" value="GDSL"/>
</dbReference>
<evidence type="ECO:0000313" key="3">
    <source>
        <dbReference type="EMBL" id="KAL1841152.1"/>
    </source>
</evidence>
<reference evidence="3 4" key="1">
    <citation type="journal article" date="2024" name="Commun. Biol.">
        <title>Comparative genomic analysis of thermophilic fungi reveals convergent evolutionary adaptations and gene losses.</title>
        <authorList>
            <person name="Steindorff A.S."/>
            <person name="Aguilar-Pontes M.V."/>
            <person name="Robinson A.J."/>
            <person name="Andreopoulos B."/>
            <person name="LaButti K."/>
            <person name="Kuo A."/>
            <person name="Mondo S."/>
            <person name="Riley R."/>
            <person name="Otillar R."/>
            <person name="Haridas S."/>
            <person name="Lipzen A."/>
            <person name="Grimwood J."/>
            <person name="Schmutz J."/>
            <person name="Clum A."/>
            <person name="Reid I.D."/>
            <person name="Moisan M.C."/>
            <person name="Butler G."/>
            <person name="Nguyen T.T.M."/>
            <person name="Dewar K."/>
            <person name="Conant G."/>
            <person name="Drula E."/>
            <person name="Henrissat B."/>
            <person name="Hansel C."/>
            <person name="Singer S."/>
            <person name="Hutchinson M.I."/>
            <person name="de Vries R.P."/>
            <person name="Natvig D.O."/>
            <person name="Powell A.J."/>
            <person name="Tsang A."/>
            <person name="Grigoriev I.V."/>
        </authorList>
    </citation>
    <scope>NUCLEOTIDE SEQUENCE [LARGE SCALE GENOMIC DNA]</scope>
    <source>
        <strain evidence="3 4">CBS 620.91</strain>
    </source>
</reference>
<proteinExistence type="predicted"/>
<dbReference type="InterPro" id="IPR003961">
    <property type="entry name" value="FN3_dom"/>
</dbReference>
<accession>A0ABR3VH67</accession>
<dbReference type="Gene3D" id="2.60.40.10">
    <property type="entry name" value="Immunoglobulins"/>
    <property type="match status" value="2"/>
</dbReference>
<gene>
    <name evidence="3" type="ORF">VTJ49DRAFT_7377</name>
</gene>
<dbReference type="SUPFAM" id="SSF49265">
    <property type="entry name" value="Fibronectin type III"/>
    <property type="match status" value="2"/>
</dbReference>
<dbReference type="Pfam" id="PF00041">
    <property type="entry name" value="fn3"/>
    <property type="match status" value="1"/>
</dbReference>
<evidence type="ECO:0000259" key="2">
    <source>
        <dbReference type="PROSITE" id="PS50853"/>
    </source>
</evidence>
<sequence length="565" mass="62738">METLRSSDEVPHALRVMVVGDSISHGREGDWTWRYRIWQWFREEGVSVRFVGPYTGTVPPNDPHPPRPPRCPDDPADPAPVVRSHGGYAAGVDTKFMVDSAHFSVGGRLALQAKELVADQVAAFQPDICLVELGFNDFGWLRCEPIEVLASLKTLVDRARSAKDNVKFAIANVPHRTSLPGRDDLPLNTDRYNEMLARSLPEWSRPESPIALVRFCENYSCKSQMCKSCDVSYDGLHPNALGEYQLAQAFSCTLVSAFSLGRKPLAIPQHIPPRPLHVPAQLRAVSDPSGVIASWESVYGAYGYDLQHRRAGQRRWSQTHVDFNRYYWQQLRRGDVIECRARPSTPLPPSNIRAHAEPSGLRILWDPPPPPPAGDLDRYAVTLFDGDQPGVYPFVMGVKGNEVTIPSLLFGHKYFILVSTWSTVGQGVSAGLRAVRAGMGTPRAPQFVLAKAIDFMAVEVSWPEVPGAAGYGVWYRRVFPLAGFGEADVPTWVARQESIVHDSTCNGWKAIVSDLRPSVWEWEFAVTAYNGSDDSPISRWVTAPRAAVETDLTEDDIVHIQVSYG</sequence>
<dbReference type="PROSITE" id="PS50853">
    <property type="entry name" value="FN3"/>
    <property type="match status" value="1"/>
</dbReference>
<dbReference type="EMBL" id="JAZGSY010000085">
    <property type="protein sequence ID" value="KAL1841152.1"/>
    <property type="molecule type" value="Genomic_DNA"/>
</dbReference>
<dbReference type="Proteomes" id="UP001583172">
    <property type="component" value="Unassembled WGS sequence"/>
</dbReference>
<dbReference type="InterPro" id="IPR036116">
    <property type="entry name" value="FN3_sf"/>
</dbReference>
<dbReference type="InterPro" id="IPR036514">
    <property type="entry name" value="SGNH_hydro_sf"/>
</dbReference>
<organism evidence="3 4">
    <name type="scientific">Humicola insolens</name>
    <name type="common">Soft-rot fungus</name>
    <dbReference type="NCBI Taxonomy" id="85995"/>
    <lineage>
        <taxon>Eukaryota</taxon>
        <taxon>Fungi</taxon>
        <taxon>Dikarya</taxon>
        <taxon>Ascomycota</taxon>
        <taxon>Pezizomycotina</taxon>
        <taxon>Sordariomycetes</taxon>
        <taxon>Sordariomycetidae</taxon>
        <taxon>Sordariales</taxon>
        <taxon>Chaetomiaceae</taxon>
        <taxon>Mycothermus</taxon>
    </lineage>
</organism>
<feature type="region of interest" description="Disordered" evidence="1">
    <location>
        <begin position="53"/>
        <end position="79"/>
    </location>
</feature>
<comment type="caution">
    <text evidence="3">The sequence shown here is derived from an EMBL/GenBank/DDBJ whole genome shotgun (WGS) entry which is preliminary data.</text>
</comment>
<feature type="compositionally biased region" description="Pro residues" evidence="1">
    <location>
        <begin position="60"/>
        <end position="69"/>
    </location>
</feature>
<protein>
    <recommendedName>
        <fullName evidence="2">Fibronectin type-III domain-containing protein</fullName>
    </recommendedName>
</protein>
<evidence type="ECO:0000256" key="1">
    <source>
        <dbReference type="SAM" id="MobiDB-lite"/>
    </source>
</evidence>
<dbReference type="PANTHER" id="PTHR30383">
    <property type="entry name" value="THIOESTERASE 1/PROTEASE 1/LYSOPHOSPHOLIPASE L1"/>
    <property type="match status" value="1"/>
</dbReference>
<dbReference type="PANTHER" id="PTHR30383:SF5">
    <property type="entry name" value="SGNH HYDROLASE-TYPE ESTERASE DOMAIN-CONTAINING PROTEIN"/>
    <property type="match status" value="1"/>
</dbReference>